<dbReference type="Proteomes" id="UP000427769">
    <property type="component" value="Chromosome"/>
</dbReference>
<dbReference type="InterPro" id="IPR036754">
    <property type="entry name" value="YbaK/aa-tRNA-synt-asso_dom_sf"/>
</dbReference>
<dbReference type="PANTHER" id="PTHR30411">
    <property type="entry name" value="CYTOPLASMIC PROTEIN"/>
    <property type="match status" value="1"/>
</dbReference>
<dbReference type="EMBL" id="AP021875">
    <property type="protein sequence ID" value="BBO76347.1"/>
    <property type="molecule type" value="Genomic_DNA"/>
</dbReference>
<protein>
    <submittedName>
        <fullName evidence="2">Prolyl-tRNA editing protein</fullName>
    </submittedName>
</protein>
<keyword evidence="3" id="KW-1185">Reference proteome</keyword>
<dbReference type="GO" id="GO:0002161">
    <property type="term" value="F:aminoacyl-tRNA deacylase activity"/>
    <property type="evidence" value="ECO:0007669"/>
    <property type="project" value="InterPro"/>
</dbReference>
<name>A0A5K7ZJV9_9BACT</name>
<sequence>MDASSAELKERENMPNKLRESARRVQEFLSAKGFVFEVQELPGSTRTAKEAADSVGCQVGQIAKSLVFKDKSTGEPVLVVASGANRVDLKKIKAATGLRLGRADGNYVKEKVGFAIGGVPPAGHIRPLPTLLDPDLKRHDTIWAAAGTPFALFQLKPDDLEPLTDGRWVELSE</sequence>
<evidence type="ECO:0000313" key="2">
    <source>
        <dbReference type="EMBL" id="BBO76347.1"/>
    </source>
</evidence>
<gene>
    <name evidence="2" type="ORF">DSCW_37640</name>
</gene>
<dbReference type="KEGG" id="dwd:DSCW_37640"/>
<organism evidence="2 3">
    <name type="scientific">Desulfosarcina widdelii</name>
    <dbReference type="NCBI Taxonomy" id="947919"/>
    <lineage>
        <taxon>Bacteria</taxon>
        <taxon>Pseudomonadati</taxon>
        <taxon>Thermodesulfobacteriota</taxon>
        <taxon>Desulfobacteria</taxon>
        <taxon>Desulfobacterales</taxon>
        <taxon>Desulfosarcinaceae</taxon>
        <taxon>Desulfosarcina</taxon>
    </lineage>
</organism>
<dbReference type="InterPro" id="IPR007214">
    <property type="entry name" value="YbaK/aa-tRNA-synth-assoc-dom"/>
</dbReference>
<reference evidence="2 3" key="1">
    <citation type="submission" date="2019-11" db="EMBL/GenBank/DDBJ databases">
        <title>Comparative genomics of hydrocarbon-degrading Desulfosarcina strains.</title>
        <authorList>
            <person name="Watanabe M."/>
            <person name="Kojima H."/>
            <person name="Fukui M."/>
        </authorList>
    </citation>
    <scope>NUCLEOTIDE SEQUENCE [LARGE SCALE GENOMIC DNA]</scope>
    <source>
        <strain evidence="2 3">PP31</strain>
    </source>
</reference>
<dbReference type="PANTHER" id="PTHR30411:SF1">
    <property type="entry name" value="CYTOPLASMIC PROTEIN"/>
    <property type="match status" value="1"/>
</dbReference>
<evidence type="ECO:0000259" key="1">
    <source>
        <dbReference type="Pfam" id="PF04073"/>
    </source>
</evidence>
<dbReference type="Gene3D" id="3.90.960.10">
    <property type="entry name" value="YbaK/aminoacyl-tRNA synthetase-associated domain"/>
    <property type="match status" value="1"/>
</dbReference>
<accession>A0A5K7ZJV9</accession>
<feature type="domain" description="YbaK/aminoacyl-tRNA synthetase-associated" evidence="1">
    <location>
        <begin position="45"/>
        <end position="161"/>
    </location>
</feature>
<evidence type="ECO:0000313" key="3">
    <source>
        <dbReference type="Proteomes" id="UP000427769"/>
    </source>
</evidence>
<proteinExistence type="predicted"/>
<dbReference type="AlphaFoldDB" id="A0A5K7ZJV9"/>
<dbReference type="SUPFAM" id="SSF55826">
    <property type="entry name" value="YbaK/ProRS associated domain"/>
    <property type="match status" value="1"/>
</dbReference>
<dbReference type="CDD" id="cd04333">
    <property type="entry name" value="ProX_deacylase"/>
    <property type="match status" value="1"/>
</dbReference>
<dbReference type="Pfam" id="PF04073">
    <property type="entry name" value="tRNA_edit"/>
    <property type="match status" value="1"/>
</dbReference>